<feature type="binding site" evidence="7">
    <location>
        <position position="236"/>
    </location>
    <ligand>
        <name>substrate</name>
    </ligand>
</feature>
<dbReference type="AlphaFoldDB" id="A5KJJ6"/>
<dbReference type="InterPro" id="IPR011059">
    <property type="entry name" value="Metal-dep_hydrolase_composite"/>
</dbReference>
<evidence type="ECO:0000259" key="9">
    <source>
        <dbReference type="Pfam" id="PF01979"/>
    </source>
</evidence>
<dbReference type="InterPro" id="IPR032466">
    <property type="entry name" value="Metal_Hydrolase"/>
</dbReference>
<dbReference type="PaxDb" id="411460-RUMTOR_00394"/>
<evidence type="ECO:0000313" key="11">
    <source>
        <dbReference type="Proteomes" id="UP000003577"/>
    </source>
</evidence>
<keyword evidence="3 5" id="KW-0378">Hydrolase</keyword>
<feature type="binding site" evidence="8">
    <location>
        <position position="225"/>
    </location>
    <ligand>
        <name>Zn(2+)</name>
        <dbReference type="ChEBI" id="CHEBI:29105"/>
    </ligand>
</feature>
<evidence type="ECO:0000256" key="8">
    <source>
        <dbReference type="PIRSR" id="PIRSR038994-3"/>
    </source>
</evidence>
<evidence type="ECO:0000256" key="2">
    <source>
        <dbReference type="ARBA" id="ARBA00022723"/>
    </source>
</evidence>
<protein>
    <submittedName>
        <fullName evidence="10">N-acetylglucosamine-6-phosphate deacetylase</fullName>
        <ecNumber evidence="10">3.5.1.25</ecNumber>
    </submittedName>
</protein>
<feature type="binding site" evidence="7">
    <location>
        <begin position="228"/>
        <end position="229"/>
    </location>
    <ligand>
        <name>substrate</name>
    </ligand>
</feature>
<dbReference type="InterPro" id="IPR006680">
    <property type="entry name" value="Amidohydro-rel"/>
</dbReference>
<reference evidence="10 11" key="2">
    <citation type="submission" date="2007-04" db="EMBL/GenBank/DDBJ databases">
        <title>Draft genome sequence of Ruminococcus torques (ATCC 27756).</title>
        <authorList>
            <person name="Sudarsanam P."/>
            <person name="Ley R."/>
            <person name="Guruge J."/>
            <person name="Turnbaugh P.J."/>
            <person name="Mahowald M."/>
            <person name="Liep D."/>
            <person name="Gordon J."/>
        </authorList>
    </citation>
    <scope>NUCLEOTIDE SEQUENCE [LARGE SCALE GENOMIC DNA]</scope>
    <source>
        <strain evidence="10 11">ATCC 27756</strain>
    </source>
</reference>
<reference evidence="10 11" key="1">
    <citation type="submission" date="2007-03" db="EMBL/GenBank/DDBJ databases">
        <authorList>
            <person name="Fulton L."/>
            <person name="Clifton S."/>
            <person name="Fulton B."/>
            <person name="Xu J."/>
            <person name="Minx P."/>
            <person name="Pepin K.H."/>
            <person name="Johnson M."/>
            <person name="Thiruvilangam P."/>
            <person name="Bhonagiri V."/>
            <person name="Nash W.E."/>
            <person name="Mardis E.R."/>
            <person name="Wilson R.K."/>
        </authorList>
    </citation>
    <scope>NUCLEOTIDE SEQUENCE [LARGE SCALE GENOMIC DNA]</scope>
    <source>
        <strain evidence="10 11">ATCC 27756</strain>
    </source>
</reference>
<dbReference type="HOGENOM" id="CLU_032482_2_1_9"/>
<feature type="binding site" evidence="7">
    <location>
        <position position="149"/>
    </location>
    <ligand>
        <name>substrate</name>
    </ligand>
</feature>
<dbReference type="GO" id="GO:0008448">
    <property type="term" value="F:N-acetylglucosamine-6-phosphate deacetylase activity"/>
    <property type="evidence" value="ECO:0007669"/>
    <property type="project" value="UniProtKB-EC"/>
</dbReference>
<comment type="caution">
    <text evidence="10">The sequence shown here is derived from an EMBL/GenBank/DDBJ whole genome shotgun (WGS) entry which is preliminary data.</text>
</comment>
<feature type="binding site" evidence="8">
    <location>
        <position position="204"/>
    </location>
    <ligand>
        <name>Zn(2+)</name>
        <dbReference type="ChEBI" id="CHEBI:29105"/>
    </ligand>
</feature>
<dbReference type="SUPFAM" id="SSF51556">
    <property type="entry name" value="Metallo-dependent hydrolases"/>
    <property type="match status" value="1"/>
</dbReference>
<dbReference type="PIRSF" id="PIRSF038994">
    <property type="entry name" value="NagA"/>
    <property type="match status" value="1"/>
</dbReference>
<evidence type="ECO:0000256" key="4">
    <source>
        <dbReference type="ARBA" id="ARBA00023277"/>
    </source>
</evidence>
<dbReference type="GO" id="GO:0006046">
    <property type="term" value="P:N-acetylglucosamine catabolic process"/>
    <property type="evidence" value="ECO:0007669"/>
    <property type="project" value="TreeGrafter"/>
</dbReference>
<dbReference type="Pfam" id="PF01979">
    <property type="entry name" value="Amidohydro_1"/>
    <property type="match status" value="1"/>
</dbReference>
<dbReference type="EC" id="3.5.1.25" evidence="10"/>
<feature type="active site" description="Proton donor/acceptor" evidence="6">
    <location>
        <position position="283"/>
    </location>
</feature>
<accession>A5KJJ6</accession>
<name>A5KJJ6_9FIRM</name>
<organism evidence="10 11">
    <name type="scientific">[Ruminococcus] torques ATCC 27756</name>
    <dbReference type="NCBI Taxonomy" id="411460"/>
    <lineage>
        <taxon>Bacteria</taxon>
        <taxon>Bacillati</taxon>
        <taxon>Bacillota</taxon>
        <taxon>Clostridia</taxon>
        <taxon>Lachnospirales</taxon>
        <taxon>Lachnospiraceae</taxon>
        <taxon>Mediterraneibacter</taxon>
    </lineage>
</organism>
<feature type="domain" description="Amidohydrolase-related" evidence="9">
    <location>
        <begin position="60"/>
        <end position="391"/>
    </location>
</feature>
<dbReference type="PANTHER" id="PTHR11113">
    <property type="entry name" value="N-ACETYLGLUCOSAMINE-6-PHOSPHATE DEACETYLASE"/>
    <property type="match status" value="1"/>
</dbReference>
<feature type="binding site" evidence="7">
    <location>
        <position position="260"/>
    </location>
    <ligand>
        <name>substrate</name>
    </ligand>
</feature>
<proteinExistence type="inferred from homology"/>
<dbReference type="EMBL" id="AAVP02000001">
    <property type="protein sequence ID" value="EDK25499.1"/>
    <property type="molecule type" value="Genomic_DNA"/>
</dbReference>
<dbReference type="Proteomes" id="UP000003577">
    <property type="component" value="Unassembled WGS sequence"/>
</dbReference>
<evidence type="ECO:0000256" key="1">
    <source>
        <dbReference type="ARBA" id="ARBA00010716"/>
    </source>
</evidence>
<dbReference type="InterPro" id="IPR003764">
    <property type="entry name" value="GlcNAc_6-P_deAcase"/>
</dbReference>
<keyword evidence="2 8" id="KW-0479">Metal-binding</keyword>
<dbReference type="SUPFAM" id="SSF51338">
    <property type="entry name" value="Composite domain of metallo-dependent hydrolases"/>
    <property type="match status" value="1"/>
</dbReference>
<sequence length="396" mass="43491">MWDLYVPRKTGGIVMIIQSKKVWFADQFVEAQIEVKDGKIVDIYEYGTHPVDCDYGDNRILPGFIDVHCHGAYGFDTNDAKEDGLRYWVRNIVDEGVTALLATTITQSEEVLTNALKNVAKVVEDGYEGAEILGVHFEGPYLDMKYKGAQPEQYIVKPTVEQFKKYQEAANGLIKYITMATETDDDFALTRYCAENGVVVSIGHSAATSKEAVQAFAHGARSMTHVYNGMTPFNHRANGLVGAAYRMKSMYGEIICDGNHSTPLALHQFFEAKGPHYGIMVSDALMAKGSPAGSKFIFGGNEIEIYEDGSAHLTSSKGLAGSTLHINEGLRILIEEALVPVDTAINSCTKNPAACLKIDDRKGSIKVGLDADLVVLDRDYQVLQTYCMGKAMLDKN</sequence>
<feature type="binding site" evidence="8">
    <location>
        <position position="138"/>
    </location>
    <ligand>
        <name>Zn(2+)</name>
        <dbReference type="ChEBI" id="CHEBI:29105"/>
    </ligand>
</feature>
<comment type="cofactor">
    <cofactor evidence="8">
        <name>a divalent metal cation</name>
        <dbReference type="ChEBI" id="CHEBI:60240"/>
    </cofactor>
    <text evidence="8">Binds 1 divalent metal cation per subunit.</text>
</comment>
<evidence type="ECO:0000256" key="6">
    <source>
        <dbReference type="PIRSR" id="PIRSR038994-1"/>
    </source>
</evidence>
<feature type="binding site" evidence="7">
    <location>
        <begin position="319"/>
        <end position="321"/>
    </location>
    <ligand>
        <name>substrate</name>
    </ligand>
</feature>
<dbReference type="NCBIfam" id="TIGR00221">
    <property type="entry name" value="nagA"/>
    <property type="match status" value="1"/>
</dbReference>
<evidence type="ECO:0000256" key="7">
    <source>
        <dbReference type="PIRSR" id="PIRSR038994-2"/>
    </source>
</evidence>
<comment type="similarity">
    <text evidence="1 5">Belongs to the metallo-dependent hydrolases superfamily. NagA family.</text>
</comment>
<evidence type="ECO:0000313" key="10">
    <source>
        <dbReference type="EMBL" id="EDK25499.1"/>
    </source>
</evidence>
<gene>
    <name evidence="10" type="primary">nagA</name>
    <name evidence="10" type="ORF">RUMTOR_00394</name>
</gene>
<dbReference type="CDD" id="cd00854">
    <property type="entry name" value="NagA"/>
    <property type="match status" value="1"/>
</dbReference>
<evidence type="ECO:0000256" key="5">
    <source>
        <dbReference type="PIRNR" id="PIRNR038994"/>
    </source>
</evidence>
<evidence type="ECO:0000256" key="3">
    <source>
        <dbReference type="ARBA" id="ARBA00022801"/>
    </source>
</evidence>
<keyword evidence="4 5" id="KW-0119">Carbohydrate metabolism</keyword>
<dbReference type="PANTHER" id="PTHR11113:SF14">
    <property type="entry name" value="N-ACETYLGLUCOSAMINE-6-PHOSPHATE DEACETYLASE"/>
    <property type="match status" value="1"/>
</dbReference>
<dbReference type="Gene3D" id="3.20.20.140">
    <property type="entry name" value="Metal-dependent hydrolases"/>
    <property type="match status" value="1"/>
</dbReference>
<dbReference type="GO" id="GO:0046872">
    <property type="term" value="F:metal ion binding"/>
    <property type="evidence" value="ECO:0007669"/>
    <property type="project" value="UniProtKB-KW"/>
</dbReference>
<dbReference type="Gene3D" id="2.30.40.10">
    <property type="entry name" value="Urease, subunit C, domain 1"/>
    <property type="match status" value="1"/>
</dbReference>